<keyword evidence="8" id="KW-1185">Reference proteome</keyword>
<keyword evidence="3 6" id="KW-0812">Transmembrane</keyword>
<evidence type="ECO:0000256" key="3">
    <source>
        <dbReference type="ARBA" id="ARBA00022692"/>
    </source>
</evidence>
<dbReference type="PANTHER" id="PTHR33529">
    <property type="entry name" value="SLR0882 PROTEIN-RELATED"/>
    <property type="match status" value="1"/>
</dbReference>
<evidence type="ECO:0000256" key="5">
    <source>
        <dbReference type="ARBA" id="ARBA00023136"/>
    </source>
</evidence>
<dbReference type="PANTHER" id="PTHR33529:SF2">
    <property type="entry name" value="LIPOPOLYSACCHARIDE EXPORT SYSTEM PERMEASE PROTEIN LPTG"/>
    <property type="match status" value="1"/>
</dbReference>
<protein>
    <submittedName>
        <fullName evidence="7">LPS export ABC transporter permease LptG</fullName>
    </submittedName>
</protein>
<evidence type="ECO:0000256" key="1">
    <source>
        <dbReference type="ARBA" id="ARBA00004651"/>
    </source>
</evidence>
<keyword evidence="4 6" id="KW-1133">Transmembrane helix</keyword>
<organism evidence="7 8">
    <name type="scientific">Thalassobaculum fulvum</name>
    <dbReference type="NCBI Taxonomy" id="1633335"/>
    <lineage>
        <taxon>Bacteria</taxon>
        <taxon>Pseudomonadati</taxon>
        <taxon>Pseudomonadota</taxon>
        <taxon>Alphaproteobacteria</taxon>
        <taxon>Rhodospirillales</taxon>
        <taxon>Thalassobaculaceae</taxon>
        <taxon>Thalassobaculum</taxon>
    </lineage>
</organism>
<reference evidence="7" key="2">
    <citation type="submission" date="2020-09" db="EMBL/GenBank/DDBJ databases">
        <authorList>
            <person name="Sun Q."/>
            <person name="Kim S."/>
        </authorList>
    </citation>
    <scope>NUCLEOTIDE SEQUENCE</scope>
    <source>
        <strain evidence="7">KCTC 42651</strain>
    </source>
</reference>
<dbReference type="RefSeq" id="WP_189989322.1">
    <property type="nucleotide sequence ID" value="NZ_BMZS01000004.1"/>
</dbReference>
<dbReference type="Proteomes" id="UP000630353">
    <property type="component" value="Unassembled WGS sequence"/>
</dbReference>
<evidence type="ECO:0000256" key="2">
    <source>
        <dbReference type="ARBA" id="ARBA00022475"/>
    </source>
</evidence>
<feature type="transmembrane region" description="Helical" evidence="6">
    <location>
        <begin position="15"/>
        <end position="36"/>
    </location>
</feature>
<evidence type="ECO:0000313" key="7">
    <source>
        <dbReference type="EMBL" id="GHD49598.1"/>
    </source>
</evidence>
<sequence length="365" mass="40495">MRLSLTLSTYFGRQFVVWVLGTFSAIMGIVFLLDLIELMRRGSGKEDAYFAVLVEMALLKLPNMGQQILPFAVLFGSMLAFTRLTRTNELVVARAAGVSVWQFLMPAIAVALMLGALKVGVVNPIASVMTARFNALEDTVLRNRVDSFMTVGQGGLWIRERTEEGQHVLHALAARQNDAELAEVLVIRFGPHDEFLERQDARIAHLGPGYWELKDVVVTSTSGRPEHRDSIRIPTRLTIQNIQDSFASPETMSFWELPGFIRILENAGFSAVKHRLYWHALLASPLLLTAMVLIAATFSLRLTRRGGTLLWASSGLFTGFLLYFMSDIVFALGLSSRIPEVLAAWTPATVTMLLGMTSLLHLEDG</sequence>
<name>A0A919CQP9_9PROT</name>
<dbReference type="InterPro" id="IPR005495">
    <property type="entry name" value="LptG/LptF_permease"/>
</dbReference>
<comment type="subcellular location">
    <subcellularLocation>
        <location evidence="1">Cell membrane</location>
        <topology evidence="1">Multi-pass membrane protein</topology>
    </subcellularLocation>
</comment>
<gene>
    <name evidence="7" type="ORF">GCM10017083_22080</name>
</gene>
<dbReference type="EMBL" id="BMZS01000004">
    <property type="protein sequence ID" value="GHD49598.1"/>
    <property type="molecule type" value="Genomic_DNA"/>
</dbReference>
<dbReference type="GO" id="GO:0015920">
    <property type="term" value="P:lipopolysaccharide transport"/>
    <property type="evidence" value="ECO:0007669"/>
    <property type="project" value="TreeGrafter"/>
</dbReference>
<dbReference type="Pfam" id="PF03739">
    <property type="entry name" value="LptF_LptG"/>
    <property type="match status" value="1"/>
</dbReference>
<evidence type="ECO:0000313" key="8">
    <source>
        <dbReference type="Proteomes" id="UP000630353"/>
    </source>
</evidence>
<dbReference type="NCBIfam" id="TIGR04408">
    <property type="entry name" value="LptG_lptG"/>
    <property type="match status" value="1"/>
</dbReference>
<feature type="transmembrane region" description="Helical" evidence="6">
    <location>
        <begin position="276"/>
        <end position="298"/>
    </location>
</feature>
<keyword evidence="2" id="KW-1003">Cell membrane</keyword>
<evidence type="ECO:0000256" key="4">
    <source>
        <dbReference type="ARBA" id="ARBA00022989"/>
    </source>
</evidence>
<feature type="transmembrane region" description="Helical" evidence="6">
    <location>
        <begin position="68"/>
        <end position="85"/>
    </location>
</feature>
<dbReference type="InterPro" id="IPR030923">
    <property type="entry name" value="LptG"/>
</dbReference>
<dbReference type="GO" id="GO:0043190">
    <property type="term" value="C:ATP-binding cassette (ABC) transporter complex"/>
    <property type="evidence" value="ECO:0007669"/>
    <property type="project" value="InterPro"/>
</dbReference>
<reference evidence="7" key="1">
    <citation type="journal article" date="2014" name="Int. J. Syst. Evol. Microbiol.">
        <title>Complete genome sequence of Corynebacterium casei LMG S-19264T (=DSM 44701T), isolated from a smear-ripened cheese.</title>
        <authorList>
            <consortium name="US DOE Joint Genome Institute (JGI-PGF)"/>
            <person name="Walter F."/>
            <person name="Albersmeier A."/>
            <person name="Kalinowski J."/>
            <person name="Ruckert C."/>
        </authorList>
    </citation>
    <scope>NUCLEOTIDE SEQUENCE</scope>
    <source>
        <strain evidence="7">KCTC 42651</strain>
    </source>
</reference>
<feature type="transmembrane region" description="Helical" evidence="6">
    <location>
        <begin position="310"/>
        <end position="334"/>
    </location>
</feature>
<keyword evidence="5 6" id="KW-0472">Membrane</keyword>
<comment type="caution">
    <text evidence="7">The sequence shown here is derived from an EMBL/GenBank/DDBJ whole genome shotgun (WGS) entry which is preliminary data.</text>
</comment>
<proteinExistence type="predicted"/>
<accession>A0A919CQP9</accession>
<feature type="transmembrane region" description="Helical" evidence="6">
    <location>
        <begin position="341"/>
        <end position="362"/>
    </location>
</feature>
<dbReference type="GO" id="GO:0055085">
    <property type="term" value="P:transmembrane transport"/>
    <property type="evidence" value="ECO:0007669"/>
    <property type="project" value="InterPro"/>
</dbReference>
<evidence type="ECO:0000256" key="6">
    <source>
        <dbReference type="SAM" id="Phobius"/>
    </source>
</evidence>
<feature type="transmembrane region" description="Helical" evidence="6">
    <location>
        <begin position="91"/>
        <end position="117"/>
    </location>
</feature>
<dbReference type="AlphaFoldDB" id="A0A919CQP9"/>